<dbReference type="CDD" id="cd02870">
    <property type="entry name" value="PseudoU_synth_RsuA_like"/>
    <property type="match status" value="1"/>
</dbReference>
<dbReference type="PROSITE" id="PS50889">
    <property type="entry name" value="S4"/>
    <property type="match status" value="1"/>
</dbReference>
<dbReference type="Pfam" id="PF00849">
    <property type="entry name" value="PseudoU_synth_2"/>
    <property type="match status" value="1"/>
</dbReference>
<dbReference type="PROSITE" id="PS01149">
    <property type="entry name" value="PSI_RSU"/>
    <property type="match status" value="1"/>
</dbReference>
<dbReference type="InterPro" id="IPR006145">
    <property type="entry name" value="PsdUridine_synth_RsuA/RluA"/>
</dbReference>
<name>A0A2A4SSC8_9DELT</name>
<dbReference type="Gene3D" id="3.10.290.10">
    <property type="entry name" value="RNA-binding S4 domain"/>
    <property type="match status" value="1"/>
</dbReference>
<evidence type="ECO:0000256" key="4">
    <source>
        <dbReference type="RuleBase" id="RU003887"/>
    </source>
</evidence>
<evidence type="ECO:0000256" key="3">
    <source>
        <dbReference type="PROSITE-ProRule" id="PRU00182"/>
    </source>
</evidence>
<dbReference type="InterPro" id="IPR002942">
    <property type="entry name" value="S4_RNA-bd"/>
</dbReference>
<dbReference type="InterPro" id="IPR018496">
    <property type="entry name" value="PsdUridine_synth_RsuA/RluB_CS"/>
</dbReference>
<dbReference type="Proteomes" id="UP000218113">
    <property type="component" value="Unassembled WGS sequence"/>
</dbReference>
<dbReference type="PANTHER" id="PTHR47683">
    <property type="entry name" value="PSEUDOURIDINE SYNTHASE FAMILY PROTEIN-RELATED"/>
    <property type="match status" value="1"/>
</dbReference>
<sequence length="244" mass="28119">MKIRLQKVIANAGIASRRKAEEMIQMGEVQVNGQVVTKLGTQVDPEADKIRVAGKMIHNNNKERTIVYAFYKPKSCVTTLSDPQGRKTIVDFFPKTKVRLFPIGRLDYDSEGLILLTNDGDLAQSLSHPSKHVWKKYLVKIKGKVAHHELQRLKSGPIIEGQKRQPVRIKFLHYINDKTWIEVCLQEGLKHHIKKMFKELNYWVIKIKRYAVGNIELQEMKPGESRLLSQAEIQDLLQLTQNRS</sequence>
<keyword evidence="3" id="KW-0694">RNA-binding</keyword>
<dbReference type="InterPro" id="IPR020094">
    <property type="entry name" value="TruA/RsuA/RluB/E/F_N"/>
</dbReference>
<dbReference type="SUPFAM" id="SSF55120">
    <property type="entry name" value="Pseudouridine synthase"/>
    <property type="match status" value="1"/>
</dbReference>
<organism evidence="6 7">
    <name type="scientific">SAR324 cluster bacterium</name>
    <dbReference type="NCBI Taxonomy" id="2024889"/>
    <lineage>
        <taxon>Bacteria</taxon>
        <taxon>Deltaproteobacteria</taxon>
        <taxon>SAR324 cluster</taxon>
    </lineage>
</organism>
<keyword evidence="2 4" id="KW-0413">Isomerase</keyword>
<dbReference type="Gene3D" id="3.30.70.580">
    <property type="entry name" value="Pseudouridine synthase I, catalytic domain, N-terminal subdomain"/>
    <property type="match status" value="1"/>
</dbReference>
<dbReference type="Gene3D" id="3.30.70.1560">
    <property type="entry name" value="Alpha-L RNA-binding motif"/>
    <property type="match status" value="1"/>
</dbReference>
<dbReference type="GO" id="GO:0120159">
    <property type="term" value="F:rRNA pseudouridine synthase activity"/>
    <property type="evidence" value="ECO:0007669"/>
    <property type="project" value="UniProtKB-ARBA"/>
</dbReference>
<accession>A0A2A4SSC8</accession>
<evidence type="ECO:0000256" key="1">
    <source>
        <dbReference type="ARBA" id="ARBA00008348"/>
    </source>
</evidence>
<evidence type="ECO:0000313" key="6">
    <source>
        <dbReference type="EMBL" id="PCI23971.1"/>
    </source>
</evidence>
<reference evidence="7" key="1">
    <citation type="submission" date="2017-08" db="EMBL/GenBank/DDBJ databases">
        <title>A dynamic microbial community with high functional redundancy inhabits the cold, oxic subseafloor aquifer.</title>
        <authorList>
            <person name="Tully B.J."/>
            <person name="Wheat C.G."/>
            <person name="Glazer B.T."/>
            <person name="Huber J.A."/>
        </authorList>
    </citation>
    <scope>NUCLEOTIDE SEQUENCE [LARGE SCALE GENOMIC DNA]</scope>
</reference>
<dbReference type="AlphaFoldDB" id="A0A2A4SSC8"/>
<dbReference type="GO" id="GO:0003723">
    <property type="term" value="F:RNA binding"/>
    <property type="evidence" value="ECO:0007669"/>
    <property type="project" value="UniProtKB-KW"/>
</dbReference>
<evidence type="ECO:0000313" key="7">
    <source>
        <dbReference type="Proteomes" id="UP000218113"/>
    </source>
</evidence>
<comment type="similarity">
    <text evidence="1 4">Belongs to the pseudouridine synthase RsuA family.</text>
</comment>
<dbReference type="CDD" id="cd00165">
    <property type="entry name" value="S4"/>
    <property type="match status" value="1"/>
</dbReference>
<dbReference type="SMART" id="SM00363">
    <property type="entry name" value="S4"/>
    <property type="match status" value="1"/>
</dbReference>
<dbReference type="EC" id="5.4.99.-" evidence="4"/>
<feature type="domain" description="RNA-binding S4" evidence="5">
    <location>
        <begin position="3"/>
        <end position="72"/>
    </location>
</feature>
<dbReference type="InterPro" id="IPR050343">
    <property type="entry name" value="RsuA_PseudoU_synthase"/>
</dbReference>
<evidence type="ECO:0000259" key="5">
    <source>
        <dbReference type="SMART" id="SM00363"/>
    </source>
</evidence>
<dbReference type="InterPro" id="IPR000748">
    <property type="entry name" value="PsdUridine_synth_RsuA/RluB/E/F"/>
</dbReference>
<evidence type="ECO:0000256" key="2">
    <source>
        <dbReference type="ARBA" id="ARBA00023235"/>
    </source>
</evidence>
<dbReference type="InterPro" id="IPR036986">
    <property type="entry name" value="S4_RNA-bd_sf"/>
</dbReference>
<dbReference type="InterPro" id="IPR042092">
    <property type="entry name" value="PsdUridine_s_RsuA/RluB/E/F_cat"/>
</dbReference>
<dbReference type="PANTHER" id="PTHR47683:SF2">
    <property type="entry name" value="RNA-BINDING S4 DOMAIN-CONTAINING PROTEIN"/>
    <property type="match status" value="1"/>
</dbReference>
<comment type="caution">
    <text evidence="6">The sequence shown here is derived from an EMBL/GenBank/DDBJ whole genome shotgun (WGS) entry which is preliminary data.</text>
</comment>
<dbReference type="InterPro" id="IPR020103">
    <property type="entry name" value="PsdUridine_synth_cat_dom_sf"/>
</dbReference>
<dbReference type="Pfam" id="PF01479">
    <property type="entry name" value="S4"/>
    <property type="match status" value="1"/>
</dbReference>
<proteinExistence type="inferred from homology"/>
<dbReference type="SUPFAM" id="SSF55174">
    <property type="entry name" value="Alpha-L RNA-binding motif"/>
    <property type="match status" value="1"/>
</dbReference>
<dbReference type="EMBL" id="NVSR01000131">
    <property type="protein sequence ID" value="PCI23971.1"/>
    <property type="molecule type" value="Genomic_DNA"/>
</dbReference>
<gene>
    <name evidence="6" type="ORF">COB67_12165</name>
</gene>
<dbReference type="FunFam" id="3.10.290.10:FF:000003">
    <property type="entry name" value="Pseudouridine synthase"/>
    <property type="match status" value="1"/>
</dbReference>
<protein>
    <recommendedName>
        <fullName evidence="4">Pseudouridine synthase</fullName>
        <ecNumber evidence="4">5.4.99.-</ecNumber>
    </recommendedName>
</protein>
<dbReference type="NCBIfam" id="TIGR00093">
    <property type="entry name" value="pseudouridine synthase"/>
    <property type="match status" value="1"/>
</dbReference>
<dbReference type="GO" id="GO:0000455">
    <property type="term" value="P:enzyme-directed rRNA pseudouridine synthesis"/>
    <property type="evidence" value="ECO:0007669"/>
    <property type="project" value="UniProtKB-ARBA"/>
</dbReference>